<reference evidence="2" key="1">
    <citation type="submission" date="2022-07" db="EMBL/GenBank/DDBJ databases">
        <title>Phylogenomic reconstructions and comparative analyses of Kickxellomycotina fungi.</title>
        <authorList>
            <person name="Reynolds N.K."/>
            <person name="Stajich J.E."/>
            <person name="Barry K."/>
            <person name="Grigoriev I.V."/>
            <person name="Crous P."/>
            <person name="Smith M.E."/>
        </authorList>
    </citation>
    <scope>NUCLEOTIDE SEQUENCE</scope>
    <source>
        <strain evidence="2">NRRL 3115</strain>
    </source>
</reference>
<evidence type="ECO:0000313" key="3">
    <source>
        <dbReference type="Proteomes" id="UP001151518"/>
    </source>
</evidence>
<evidence type="ECO:0008006" key="4">
    <source>
        <dbReference type="Google" id="ProtNLM"/>
    </source>
</evidence>
<feature type="region of interest" description="Disordered" evidence="1">
    <location>
        <begin position="79"/>
        <end position="159"/>
    </location>
</feature>
<dbReference type="AlphaFoldDB" id="A0A9W8GAW6"/>
<dbReference type="EMBL" id="JANBTW010000020">
    <property type="protein sequence ID" value="KAJ2678517.1"/>
    <property type="molecule type" value="Genomic_DNA"/>
</dbReference>
<accession>A0A9W8GAW6</accession>
<name>A0A9W8GAW6_9FUNG</name>
<dbReference type="Proteomes" id="UP001151518">
    <property type="component" value="Unassembled WGS sequence"/>
</dbReference>
<proteinExistence type="predicted"/>
<dbReference type="OrthoDB" id="5545479at2759"/>
<evidence type="ECO:0000256" key="1">
    <source>
        <dbReference type="SAM" id="MobiDB-lite"/>
    </source>
</evidence>
<comment type="caution">
    <text evidence="2">The sequence shown here is derived from an EMBL/GenBank/DDBJ whole genome shotgun (WGS) entry which is preliminary data.</text>
</comment>
<sequence length="159" mass="18013">MCDFIFVPIFCGTWDHVRSLGPELVRCPRCHNTTIQSIRRRTWMTLYCVPVVPISRRRTLYHCDICRWEGIPVARVRVNNEERRPQRNMSNSSDLYIPESTATPGNGQPVSRETNGSGFQAVPYSQDEYQQPPPPYSEAAPQQRAKNGNKSGASSSANN</sequence>
<feature type="compositionally biased region" description="Polar residues" evidence="1">
    <location>
        <begin position="87"/>
        <end position="118"/>
    </location>
</feature>
<dbReference type="PANTHER" id="PTHR28139:SF1">
    <property type="entry name" value="UPF0768 PROTEIN YBL029C-A"/>
    <property type="match status" value="1"/>
</dbReference>
<dbReference type="PANTHER" id="PTHR28139">
    <property type="entry name" value="UPF0768 PROTEIN YBL029C-A"/>
    <property type="match status" value="1"/>
</dbReference>
<gene>
    <name evidence="2" type="ORF">GGI25_002311</name>
</gene>
<feature type="compositionally biased region" description="Low complexity" evidence="1">
    <location>
        <begin position="145"/>
        <end position="159"/>
    </location>
</feature>
<protein>
    <recommendedName>
        <fullName evidence="4">Zinc-ribbon 15 domain-containing protein</fullName>
    </recommendedName>
</protein>
<evidence type="ECO:0000313" key="2">
    <source>
        <dbReference type="EMBL" id="KAJ2678517.1"/>
    </source>
</evidence>
<organism evidence="2 3">
    <name type="scientific">Coemansia spiralis</name>
    <dbReference type="NCBI Taxonomy" id="417178"/>
    <lineage>
        <taxon>Eukaryota</taxon>
        <taxon>Fungi</taxon>
        <taxon>Fungi incertae sedis</taxon>
        <taxon>Zoopagomycota</taxon>
        <taxon>Kickxellomycotina</taxon>
        <taxon>Kickxellomycetes</taxon>
        <taxon>Kickxellales</taxon>
        <taxon>Kickxellaceae</taxon>
        <taxon>Coemansia</taxon>
    </lineage>
</organism>